<feature type="domain" description="PDZ" evidence="3">
    <location>
        <begin position="374"/>
        <end position="417"/>
    </location>
</feature>
<evidence type="ECO:0000256" key="1">
    <source>
        <dbReference type="ARBA" id="ARBA00022801"/>
    </source>
</evidence>
<feature type="signal peptide" evidence="2">
    <location>
        <begin position="1"/>
        <end position="19"/>
    </location>
</feature>
<evidence type="ECO:0000313" key="5">
    <source>
        <dbReference type="EMBL" id="UPQ78565.1"/>
    </source>
</evidence>
<protein>
    <submittedName>
        <fullName evidence="5">PDZ domain-containing protein</fullName>
    </submittedName>
</protein>
<dbReference type="SMART" id="SM00228">
    <property type="entry name" value="PDZ"/>
    <property type="match status" value="1"/>
</dbReference>
<evidence type="ECO:0000259" key="3">
    <source>
        <dbReference type="PROSITE" id="PS50106"/>
    </source>
</evidence>
<sequence>MKFIFVLLSVFLISMSVHSQEGFQYYSKKDKITIPFKLINNLIFIPLEVNGVDLIFLLDTGVEETILFSLEDKEELKFNNVEKIKLRGLGSSNFIEGLKSSTNKVVFKDVIVDQKHDIYIILDEEFNFSSSVAIPVNGIIGYQFFRNFKVEINYITHKIFIHNPSKEIKHKKISKFHEFPITFYNNKPYLSSVFTLDSQKTNGKMLLDLGNSDAFWFFANKIKDYDFPHKTFDDFLGRGFNGDIFGKRTKLDSFQFEAFNFRSPNVAIPDSTSLQNIRWAENRIGSIGGEIFKRFYLLFDYKNNKIYLKKNKNYKQPFEYNMSGIEINHAGLQWIQEEVSLNRIVTTKSNTSYESPTSSQDRFKYKFVLKPVYVIAHIRKDSPAELCGLKKGDIIITINGNGVDRYSLQEVNALLKSEDGKKITFEIDRGNRRIKFTFYLKSIL</sequence>
<dbReference type="InterPro" id="IPR021109">
    <property type="entry name" value="Peptidase_aspartic_dom_sf"/>
</dbReference>
<dbReference type="PROSITE" id="PS50175">
    <property type="entry name" value="ASP_PROT_RETROV"/>
    <property type="match status" value="1"/>
</dbReference>
<evidence type="ECO:0000313" key="6">
    <source>
        <dbReference type="Proteomes" id="UP000830583"/>
    </source>
</evidence>
<dbReference type="Pfam" id="PF17820">
    <property type="entry name" value="PDZ_6"/>
    <property type="match status" value="1"/>
</dbReference>
<dbReference type="PROSITE" id="PS50106">
    <property type="entry name" value="PDZ"/>
    <property type="match status" value="1"/>
</dbReference>
<organism evidence="5 6">
    <name type="scientific">Flavobacterium azooxidireducens</name>
    <dbReference type="NCBI Taxonomy" id="1871076"/>
    <lineage>
        <taxon>Bacteria</taxon>
        <taxon>Pseudomonadati</taxon>
        <taxon>Bacteroidota</taxon>
        <taxon>Flavobacteriia</taxon>
        <taxon>Flavobacteriales</taxon>
        <taxon>Flavobacteriaceae</taxon>
        <taxon>Flavobacterium</taxon>
    </lineage>
</organism>
<feature type="domain" description="Peptidase A2" evidence="4">
    <location>
        <begin position="54"/>
        <end position="91"/>
    </location>
</feature>
<dbReference type="InterPro" id="IPR001995">
    <property type="entry name" value="Peptidase_A2_cat"/>
</dbReference>
<dbReference type="InterPro" id="IPR001478">
    <property type="entry name" value="PDZ"/>
</dbReference>
<keyword evidence="1" id="KW-0378">Hydrolase</keyword>
<evidence type="ECO:0000256" key="2">
    <source>
        <dbReference type="SAM" id="SignalP"/>
    </source>
</evidence>
<accession>A0ABY4KGN5</accession>
<dbReference type="InterPro" id="IPR041489">
    <property type="entry name" value="PDZ_6"/>
</dbReference>
<dbReference type="EMBL" id="CP096205">
    <property type="protein sequence ID" value="UPQ78565.1"/>
    <property type="molecule type" value="Genomic_DNA"/>
</dbReference>
<keyword evidence="6" id="KW-1185">Reference proteome</keyword>
<proteinExistence type="predicted"/>
<name>A0ABY4KGN5_9FLAO</name>
<reference evidence="5" key="1">
    <citation type="submission" date="2022-04" db="EMBL/GenBank/DDBJ databases">
        <title>Consumption of N2O by Flavobacterium azooxidireducens sp. nov. isolated from Decomposing Leaf Litter of Phragmites australis (Cav.).</title>
        <authorList>
            <person name="Behrendt U."/>
            <person name="Spanner T."/>
            <person name="Augustin J."/>
            <person name="Horn M.A."/>
            <person name="Kolb S."/>
            <person name="Ulrich A."/>
        </authorList>
    </citation>
    <scope>NUCLEOTIDE SEQUENCE</scope>
    <source>
        <strain evidence="5">IGB 4-14</strain>
    </source>
</reference>
<keyword evidence="2" id="KW-0732">Signal</keyword>
<dbReference type="SUPFAM" id="SSF50156">
    <property type="entry name" value="PDZ domain-like"/>
    <property type="match status" value="1"/>
</dbReference>
<dbReference type="InterPro" id="IPR036034">
    <property type="entry name" value="PDZ_sf"/>
</dbReference>
<gene>
    <name evidence="5" type="ORF">M0M57_13160</name>
</gene>
<evidence type="ECO:0000259" key="4">
    <source>
        <dbReference type="PROSITE" id="PS50175"/>
    </source>
</evidence>
<dbReference type="Proteomes" id="UP000830583">
    <property type="component" value="Chromosome"/>
</dbReference>
<dbReference type="Gene3D" id="2.40.70.10">
    <property type="entry name" value="Acid Proteases"/>
    <property type="match status" value="1"/>
</dbReference>
<feature type="chain" id="PRO_5046918706" evidence="2">
    <location>
        <begin position="20"/>
        <end position="444"/>
    </location>
</feature>
<dbReference type="Gene3D" id="2.30.42.10">
    <property type="match status" value="1"/>
</dbReference>
<dbReference type="RefSeq" id="WP_248433489.1">
    <property type="nucleotide sequence ID" value="NZ_CP096205.1"/>
</dbReference>